<accession>A0ACB6ZIJ0</accession>
<reference evidence="1" key="2">
    <citation type="journal article" date="2020" name="Nat. Commun.">
        <title>Large-scale genome sequencing of mycorrhizal fungi provides insights into the early evolution of symbiotic traits.</title>
        <authorList>
            <person name="Miyauchi S."/>
            <person name="Kiss E."/>
            <person name="Kuo A."/>
            <person name="Drula E."/>
            <person name="Kohler A."/>
            <person name="Sanchez-Garcia M."/>
            <person name="Morin E."/>
            <person name="Andreopoulos B."/>
            <person name="Barry K.W."/>
            <person name="Bonito G."/>
            <person name="Buee M."/>
            <person name="Carver A."/>
            <person name="Chen C."/>
            <person name="Cichocki N."/>
            <person name="Clum A."/>
            <person name="Culley D."/>
            <person name="Crous P.W."/>
            <person name="Fauchery L."/>
            <person name="Girlanda M."/>
            <person name="Hayes R.D."/>
            <person name="Keri Z."/>
            <person name="LaButti K."/>
            <person name="Lipzen A."/>
            <person name="Lombard V."/>
            <person name="Magnuson J."/>
            <person name="Maillard F."/>
            <person name="Murat C."/>
            <person name="Nolan M."/>
            <person name="Ohm R.A."/>
            <person name="Pangilinan J."/>
            <person name="Pereira M.F."/>
            <person name="Perotto S."/>
            <person name="Peter M."/>
            <person name="Pfister S."/>
            <person name="Riley R."/>
            <person name="Sitrit Y."/>
            <person name="Stielow J.B."/>
            <person name="Szollosi G."/>
            <person name="Zifcakova L."/>
            <person name="Stursova M."/>
            <person name="Spatafora J.W."/>
            <person name="Tedersoo L."/>
            <person name="Vaario L.M."/>
            <person name="Yamada A."/>
            <person name="Yan M."/>
            <person name="Wang P."/>
            <person name="Xu J."/>
            <person name="Bruns T."/>
            <person name="Baldrian P."/>
            <person name="Vilgalys R."/>
            <person name="Dunand C."/>
            <person name="Henrissat B."/>
            <person name="Grigoriev I.V."/>
            <person name="Hibbett D."/>
            <person name="Nagy L.G."/>
            <person name="Martin F.M."/>
        </authorList>
    </citation>
    <scope>NUCLEOTIDE SEQUENCE</scope>
    <source>
        <strain evidence="1">P2</strain>
    </source>
</reference>
<evidence type="ECO:0000313" key="2">
    <source>
        <dbReference type="Proteomes" id="UP000886501"/>
    </source>
</evidence>
<protein>
    <submittedName>
        <fullName evidence="1">Uncharacterized protein</fullName>
    </submittedName>
</protein>
<comment type="caution">
    <text evidence="1">The sequence shown here is derived from an EMBL/GenBank/DDBJ whole genome shotgun (WGS) entry which is preliminary data.</text>
</comment>
<sequence length="623" mass="67869">MADLYPPSYPPRQQQPQSYHPRDSQSYQLNQQPNLSYPAIMSSQQNHHQQQQQPQPQQPPSGSISPDDEHPQKQPDQSTTPKPDQPGHSKPQATFLTKLYALLERPENHHMIRWDPAGEYIIVEKPEQLALHVLPSVYRQSRFASFSRQLNIYGFMRKVNLRNVDPAIDDPDASTWSHPTLTRHSPPEVVANFKRRVPPRLPKPKRRETDPAPGPAYPAQRNNLSMGPVSLPTSSLPQRPPPVNGNPRPRGLSTPGSYSPLNQNGAPTAGWGSADVFPSVSGPGTMRGTALRPLTVPSDPPMNSHMYSHPSHMQGLSPADETPPSTAGGYGSMPPYSSHGQNRGMMAEPQHQFAYGMTDPNPASSAWTSNTTSSHSASLSSLLNPSSQNGSSYPRGAPGPPQLSYPSPFTHGPGQHSPDSRPNTGYSVISAYDETASPTSHAGFEYSRPNSSHHRGVSPGSSRPGSSHRVSSGNYGQPGSLSIRRARRHSQAMSPYPSPYGDDDRPLTANHPDDRAREIGLPRSRSMISINQHPEYSYNPTHTAGDFAYTAGEGDVWPKGTRPGTSASSLSTTTTGSPETGTPPVTRGGHPGEYTEADVSRFTPDFGFVSMTEHLPHYNKELE</sequence>
<gene>
    <name evidence="1" type="ORF">BDM02DRAFT_1789976</name>
</gene>
<name>A0ACB6ZIJ0_THEGA</name>
<keyword evidence="2" id="KW-1185">Reference proteome</keyword>
<organism evidence="1 2">
    <name type="scientific">Thelephora ganbajun</name>
    <name type="common">Ganba fungus</name>
    <dbReference type="NCBI Taxonomy" id="370292"/>
    <lineage>
        <taxon>Eukaryota</taxon>
        <taxon>Fungi</taxon>
        <taxon>Dikarya</taxon>
        <taxon>Basidiomycota</taxon>
        <taxon>Agaricomycotina</taxon>
        <taxon>Agaricomycetes</taxon>
        <taxon>Thelephorales</taxon>
        <taxon>Thelephoraceae</taxon>
        <taxon>Thelephora</taxon>
    </lineage>
</organism>
<dbReference type="Proteomes" id="UP000886501">
    <property type="component" value="Unassembled WGS sequence"/>
</dbReference>
<dbReference type="EMBL" id="MU117995">
    <property type="protein sequence ID" value="KAF9649625.1"/>
    <property type="molecule type" value="Genomic_DNA"/>
</dbReference>
<reference evidence="1" key="1">
    <citation type="submission" date="2019-10" db="EMBL/GenBank/DDBJ databases">
        <authorList>
            <consortium name="DOE Joint Genome Institute"/>
            <person name="Kuo A."/>
            <person name="Miyauchi S."/>
            <person name="Kiss E."/>
            <person name="Drula E."/>
            <person name="Kohler A."/>
            <person name="Sanchez-Garcia M."/>
            <person name="Andreopoulos B."/>
            <person name="Barry K.W."/>
            <person name="Bonito G."/>
            <person name="Buee M."/>
            <person name="Carver A."/>
            <person name="Chen C."/>
            <person name="Cichocki N."/>
            <person name="Clum A."/>
            <person name="Culley D."/>
            <person name="Crous P.W."/>
            <person name="Fauchery L."/>
            <person name="Girlanda M."/>
            <person name="Hayes R."/>
            <person name="Keri Z."/>
            <person name="Labutti K."/>
            <person name="Lipzen A."/>
            <person name="Lombard V."/>
            <person name="Magnuson J."/>
            <person name="Maillard F."/>
            <person name="Morin E."/>
            <person name="Murat C."/>
            <person name="Nolan M."/>
            <person name="Ohm R."/>
            <person name="Pangilinan J."/>
            <person name="Pereira M."/>
            <person name="Perotto S."/>
            <person name="Peter M."/>
            <person name="Riley R."/>
            <person name="Sitrit Y."/>
            <person name="Stielow B."/>
            <person name="Szollosi G."/>
            <person name="Zifcakova L."/>
            <person name="Stursova M."/>
            <person name="Spatafora J.W."/>
            <person name="Tedersoo L."/>
            <person name="Vaario L.-M."/>
            <person name="Yamada A."/>
            <person name="Yan M."/>
            <person name="Wang P."/>
            <person name="Xu J."/>
            <person name="Bruns T."/>
            <person name="Baldrian P."/>
            <person name="Vilgalys R."/>
            <person name="Henrissat B."/>
            <person name="Grigoriev I.V."/>
            <person name="Hibbett D."/>
            <person name="Nagy L.G."/>
            <person name="Martin F.M."/>
        </authorList>
    </citation>
    <scope>NUCLEOTIDE SEQUENCE</scope>
    <source>
        <strain evidence="1">P2</strain>
    </source>
</reference>
<evidence type="ECO:0000313" key="1">
    <source>
        <dbReference type="EMBL" id="KAF9649625.1"/>
    </source>
</evidence>
<proteinExistence type="predicted"/>